<protein>
    <recommendedName>
        <fullName evidence="1">HNH nuclease domain-containing protein</fullName>
    </recommendedName>
</protein>
<dbReference type="Gene3D" id="1.10.30.50">
    <property type="match status" value="1"/>
</dbReference>
<accession>A0A0W1SWG0</accession>
<dbReference type="GO" id="GO:0008270">
    <property type="term" value="F:zinc ion binding"/>
    <property type="evidence" value="ECO:0007669"/>
    <property type="project" value="InterPro"/>
</dbReference>
<dbReference type="OrthoDB" id="307943at2157"/>
<dbReference type="Pfam" id="PF18780">
    <property type="entry name" value="HNH_repeat"/>
    <property type="match status" value="3"/>
</dbReference>
<evidence type="ECO:0000259" key="1">
    <source>
        <dbReference type="SMART" id="SM00507"/>
    </source>
</evidence>
<organism evidence="2 3">
    <name type="scientific">Haloferax profundi</name>
    <dbReference type="NCBI Taxonomy" id="1544718"/>
    <lineage>
        <taxon>Archaea</taxon>
        <taxon>Methanobacteriati</taxon>
        <taxon>Methanobacteriota</taxon>
        <taxon>Stenosarchaea group</taxon>
        <taxon>Halobacteria</taxon>
        <taxon>Halobacteriales</taxon>
        <taxon>Haloferacaceae</taxon>
        <taxon>Haloferax</taxon>
    </lineage>
</organism>
<evidence type="ECO:0000313" key="2">
    <source>
        <dbReference type="EMBL" id="KTG30652.1"/>
    </source>
</evidence>
<dbReference type="RefSeq" id="WP_058570822.1">
    <property type="nucleotide sequence ID" value="NZ_LOPV01000037.1"/>
</dbReference>
<dbReference type="GO" id="GO:0003676">
    <property type="term" value="F:nucleic acid binding"/>
    <property type="evidence" value="ECO:0007669"/>
    <property type="project" value="InterPro"/>
</dbReference>
<gene>
    <name evidence="2" type="ORF">AUR66_06875</name>
</gene>
<proteinExistence type="predicted"/>
<dbReference type="GO" id="GO:0004519">
    <property type="term" value="F:endonuclease activity"/>
    <property type="evidence" value="ECO:0007669"/>
    <property type="project" value="InterPro"/>
</dbReference>
<reference evidence="2 3" key="1">
    <citation type="submission" date="2015-12" db="EMBL/GenBank/DDBJ databases">
        <title>Haloferax profundi sp. nov. isolated from the Discovery deep brine-seawater interface in the Red Sea.</title>
        <authorList>
            <person name="Zhang G."/>
            <person name="Stingl U."/>
            <person name="Rashid M."/>
        </authorList>
    </citation>
    <scope>NUCLEOTIDE SEQUENCE [LARGE SCALE GENOMIC DNA]</scope>
    <source>
        <strain evidence="2 3">SB29</strain>
    </source>
</reference>
<feature type="domain" description="HNH nuclease" evidence="1">
    <location>
        <begin position="300"/>
        <end position="363"/>
    </location>
</feature>
<dbReference type="CDD" id="cd00085">
    <property type="entry name" value="HNHc"/>
    <property type="match status" value="1"/>
</dbReference>
<keyword evidence="3" id="KW-1185">Reference proteome</keyword>
<dbReference type="InterPro" id="IPR003615">
    <property type="entry name" value="HNH_nuc"/>
</dbReference>
<dbReference type="InterPro" id="IPR041025">
    <property type="entry name" value="HNH_repeat"/>
</dbReference>
<dbReference type="AlphaFoldDB" id="A0A0W1SWG0"/>
<comment type="caution">
    <text evidence="2">The sequence shown here is derived from an EMBL/GenBank/DDBJ whole genome shotgun (WGS) entry which is preliminary data.</text>
</comment>
<dbReference type="Proteomes" id="UP000053157">
    <property type="component" value="Unassembled WGS sequence"/>
</dbReference>
<dbReference type="Pfam" id="PF01844">
    <property type="entry name" value="HNH"/>
    <property type="match status" value="1"/>
</dbReference>
<dbReference type="InterPro" id="IPR002711">
    <property type="entry name" value="HNH"/>
</dbReference>
<evidence type="ECO:0000313" key="3">
    <source>
        <dbReference type="Proteomes" id="UP000053157"/>
    </source>
</evidence>
<name>A0A0W1SWG0_9EURY</name>
<dbReference type="EMBL" id="LOPV01000037">
    <property type="protein sequence ID" value="KTG30652.1"/>
    <property type="molecule type" value="Genomic_DNA"/>
</dbReference>
<sequence length="377" mass="43062">MDNPRITDYVRSDAGGKGVAITDEQLLDDLHRVVRILGKVPSRREYIQLGSFSKSAVANHFGTWSQYVLDAGYEPRTANGNIITDEQLLDDLHRVVRTIGRVPSRREYKQHGTFSKSTVARRFGNWTQYVLEAGYEPSTANRKDGYDNLPRTANRKDGLQYSTVVDKIALYAENHGHPPTIRQLAAETEYSSTNLIHVVENWDDAISDAGLHPYNKPYASFDVYPAGTLIDEILKVAEELDRPPYESEMDERSDVPAHVFKKKFGTWGEALEYAGLPRRYQGGSLIKGRNSDEYGENWSVMRRKTIERDRHRCQRCGMKETEHRKEFDTGLHVHHIQPLKTFGVPEDANFLENLITLCQDCHQIVEPLTQHAFVESE</sequence>
<dbReference type="SMART" id="SM00507">
    <property type="entry name" value="HNHc"/>
    <property type="match status" value="1"/>
</dbReference>